<feature type="non-terminal residue" evidence="1">
    <location>
        <position position="83"/>
    </location>
</feature>
<dbReference type="AlphaFoldDB" id="A0A382UAJ8"/>
<sequence length="83" mass="8743">MLQIGQAAVDITPPLGTHLAGSGMGEHRPAQKIFDPLYAKVMVALAKEAKLCIITLDTLAVTLPYTRAIRESAVALGFEPAAV</sequence>
<organism evidence="1">
    <name type="scientific">marine metagenome</name>
    <dbReference type="NCBI Taxonomy" id="408172"/>
    <lineage>
        <taxon>unclassified sequences</taxon>
        <taxon>metagenomes</taxon>
        <taxon>ecological metagenomes</taxon>
    </lineage>
</organism>
<reference evidence="1" key="1">
    <citation type="submission" date="2018-05" db="EMBL/GenBank/DDBJ databases">
        <authorList>
            <person name="Lanie J.A."/>
            <person name="Ng W.-L."/>
            <person name="Kazmierczak K.M."/>
            <person name="Andrzejewski T.M."/>
            <person name="Davidsen T.M."/>
            <person name="Wayne K.J."/>
            <person name="Tettelin H."/>
            <person name="Glass J.I."/>
            <person name="Rusch D."/>
            <person name="Podicherti R."/>
            <person name="Tsui H.-C.T."/>
            <person name="Winkler M.E."/>
        </authorList>
    </citation>
    <scope>NUCLEOTIDE SEQUENCE</scope>
</reference>
<accession>A0A382UAJ8</accession>
<gene>
    <name evidence="1" type="ORF">METZ01_LOCUS383635</name>
</gene>
<evidence type="ECO:0000313" key="1">
    <source>
        <dbReference type="EMBL" id="SVD30781.1"/>
    </source>
</evidence>
<feature type="non-terminal residue" evidence="1">
    <location>
        <position position="1"/>
    </location>
</feature>
<name>A0A382UAJ8_9ZZZZ</name>
<protein>
    <submittedName>
        <fullName evidence="1">Uncharacterized protein</fullName>
    </submittedName>
</protein>
<dbReference type="EMBL" id="UINC01142447">
    <property type="protein sequence ID" value="SVD30781.1"/>
    <property type="molecule type" value="Genomic_DNA"/>
</dbReference>
<proteinExistence type="predicted"/>